<proteinExistence type="predicted"/>
<reference evidence="3" key="2">
    <citation type="submission" date="2010-01" db="EMBL/GenBank/DDBJ databases">
        <title>The complete genome of Conexibacter woesei DSM 14684.</title>
        <authorList>
            <consortium name="US DOE Joint Genome Institute (JGI-PGF)"/>
            <person name="Lucas S."/>
            <person name="Copeland A."/>
            <person name="Lapidus A."/>
            <person name="Glavina del Rio T."/>
            <person name="Dalin E."/>
            <person name="Tice H."/>
            <person name="Bruce D."/>
            <person name="Goodwin L."/>
            <person name="Pitluck S."/>
            <person name="Kyrpides N."/>
            <person name="Mavromatis K."/>
            <person name="Ivanova N."/>
            <person name="Mikhailova N."/>
            <person name="Chertkov O."/>
            <person name="Brettin T."/>
            <person name="Detter J.C."/>
            <person name="Han C."/>
            <person name="Larimer F."/>
            <person name="Land M."/>
            <person name="Hauser L."/>
            <person name="Markowitz V."/>
            <person name="Cheng J.-F."/>
            <person name="Hugenholtz P."/>
            <person name="Woyke T."/>
            <person name="Wu D."/>
            <person name="Pukall R."/>
            <person name="Steenblock K."/>
            <person name="Schneider S."/>
            <person name="Klenk H.-P."/>
            <person name="Eisen J.A."/>
        </authorList>
    </citation>
    <scope>NUCLEOTIDE SEQUENCE [LARGE SCALE GENOMIC DNA]</scope>
    <source>
        <strain evidence="3">DSM 14684 / CIP 108061 / JCM 11494 / NBRC 100937 / ID131577</strain>
    </source>
</reference>
<accession>D3FBM8</accession>
<organism evidence="2 3">
    <name type="scientific">Conexibacter woesei (strain DSM 14684 / CCUG 47730 / CIP 108061 / JCM 11494 / NBRC 100937 / ID131577)</name>
    <dbReference type="NCBI Taxonomy" id="469383"/>
    <lineage>
        <taxon>Bacteria</taxon>
        <taxon>Bacillati</taxon>
        <taxon>Actinomycetota</taxon>
        <taxon>Thermoleophilia</taxon>
        <taxon>Solirubrobacterales</taxon>
        <taxon>Conexibacteraceae</taxon>
        <taxon>Conexibacter</taxon>
    </lineage>
</organism>
<feature type="signal peptide" evidence="1">
    <location>
        <begin position="1"/>
        <end position="27"/>
    </location>
</feature>
<keyword evidence="3" id="KW-1185">Reference proteome</keyword>
<evidence type="ECO:0000313" key="3">
    <source>
        <dbReference type="Proteomes" id="UP000008229"/>
    </source>
</evidence>
<dbReference type="RefSeq" id="WP_012932450.1">
    <property type="nucleotide sequence ID" value="NC_013739.1"/>
</dbReference>
<reference evidence="2 3" key="1">
    <citation type="journal article" date="2010" name="Stand. Genomic Sci.">
        <title>Complete genome sequence of Conexibacter woesei type strain (ID131577).</title>
        <authorList>
            <person name="Pukall R."/>
            <person name="Lapidus A."/>
            <person name="Glavina Del Rio T."/>
            <person name="Copeland A."/>
            <person name="Tice H."/>
            <person name="Cheng J.-F."/>
            <person name="Lucas S."/>
            <person name="Chen F."/>
            <person name="Nolan M."/>
            <person name="Bruce D."/>
            <person name="Goodwin L."/>
            <person name="Pitluck S."/>
            <person name="Mavromatis K."/>
            <person name="Ivanova N."/>
            <person name="Ovchinnikova G."/>
            <person name="Pati A."/>
            <person name="Chen A."/>
            <person name="Palaniappan K."/>
            <person name="Land M."/>
            <person name="Hauser L."/>
            <person name="Chang Y.-J."/>
            <person name="Jeffries C.D."/>
            <person name="Chain P."/>
            <person name="Meincke L."/>
            <person name="Sims D."/>
            <person name="Brettin T."/>
            <person name="Detter J.C."/>
            <person name="Rohde M."/>
            <person name="Goeker M."/>
            <person name="Bristow J."/>
            <person name="Eisen J.A."/>
            <person name="Markowitz V."/>
            <person name="Kyrpides N.C."/>
            <person name="Klenk H.-P."/>
            <person name="Hugenholtz P."/>
        </authorList>
    </citation>
    <scope>NUCLEOTIDE SEQUENCE [LARGE SCALE GENOMIC DNA]</scope>
    <source>
        <strain evidence="3">DSM 14684 / CIP 108061 / JCM 11494 / NBRC 100937 / ID131577</strain>
    </source>
</reference>
<dbReference type="EMBL" id="CP001854">
    <property type="protein sequence ID" value="ADB49397.1"/>
    <property type="molecule type" value="Genomic_DNA"/>
</dbReference>
<dbReference type="KEGG" id="cwo:Cwoe_0964"/>
<sequence precursor="true">MRRSRTGLIAALVVLSAFAASAASAQAAGVRISPSGGITATSIGTVNFNSPIATLGCNVTVVGTANPGPIAINGVAGVATSITVSPNPCRGFAVRILGLPWSALTVSLSLLPTGALFVLQNVQFQVGPCLYTANVPFLYSNARGGDTILPNVFTSTIPACGRGSISSAGFTVTPRLTIT</sequence>
<keyword evidence="1" id="KW-0732">Signal</keyword>
<evidence type="ECO:0000256" key="1">
    <source>
        <dbReference type="SAM" id="SignalP"/>
    </source>
</evidence>
<dbReference type="AlphaFoldDB" id="D3FBM8"/>
<dbReference type="Proteomes" id="UP000008229">
    <property type="component" value="Chromosome"/>
</dbReference>
<protein>
    <submittedName>
        <fullName evidence="2">Uncharacterized protein</fullName>
    </submittedName>
</protein>
<name>D3FBM8_CONWI</name>
<dbReference type="HOGENOM" id="CLU_1501051_0_0_11"/>
<feature type="chain" id="PRO_5039705378" evidence="1">
    <location>
        <begin position="28"/>
        <end position="179"/>
    </location>
</feature>
<gene>
    <name evidence="2" type="ordered locus">Cwoe_0964</name>
</gene>
<evidence type="ECO:0000313" key="2">
    <source>
        <dbReference type="EMBL" id="ADB49397.1"/>
    </source>
</evidence>